<dbReference type="PANTHER" id="PTHR34105:SF1">
    <property type="entry name" value="PROLINE-, GLUTAMIC ACID- AND LEUCINE-RICH PROTEIN 1"/>
    <property type="match status" value="1"/>
</dbReference>
<protein>
    <recommendedName>
        <fullName evidence="4">Pre-rRNA-processing protein RIX1</fullName>
    </recommendedName>
</protein>
<feature type="region of interest" description="Disordered" evidence="6">
    <location>
        <begin position="703"/>
        <end position="773"/>
    </location>
</feature>
<dbReference type="EMBL" id="LT598487">
    <property type="protein sequence ID" value="SCV99339.1"/>
    <property type="molecule type" value="Genomic_DNA"/>
</dbReference>
<keyword evidence="5" id="KW-0539">Nucleus</keyword>
<reference evidence="8 9" key="1">
    <citation type="submission" date="2016-03" db="EMBL/GenBank/DDBJ databases">
        <authorList>
            <person name="Devillers H."/>
        </authorList>
    </citation>
    <scope>NUCLEOTIDE SEQUENCE [LARGE SCALE GENOMIC DNA]</scope>
    <source>
        <strain evidence="8">CBS 6772</strain>
    </source>
</reference>
<dbReference type="Pfam" id="PF08167">
    <property type="entry name" value="RIX1"/>
    <property type="match status" value="1"/>
</dbReference>
<organism evidence="8 9">
    <name type="scientific">Lachancea fermentati</name>
    <name type="common">Zygosaccharomyces fermentati</name>
    <dbReference type="NCBI Taxonomy" id="4955"/>
    <lineage>
        <taxon>Eukaryota</taxon>
        <taxon>Fungi</taxon>
        <taxon>Dikarya</taxon>
        <taxon>Ascomycota</taxon>
        <taxon>Saccharomycotina</taxon>
        <taxon>Saccharomycetes</taxon>
        <taxon>Saccharomycetales</taxon>
        <taxon>Saccharomycetaceae</taxon>
        <taxon>Lachancea</taxon>
    </lineage>
</organism>
<dbReference type="GO" id="GO:0006364">
    <property type="term" value="P:rRNA processing"/>
    <property type="evidence" value="ECO:0007669"/>
    <property type="project" value="TreeGrafter"/>
</dbReference>
<evidence type="ECO:0000256" key="4">
    <source>
        <dbReference type="ARBA" id="ARBA00021502"/>
    </source>
</evidence>
<dbReference type="STRING" id="4955.A0A1G4M6A7"/>
<evidence type="ECO:0000313" key="8">
    <source>
        <dbReference type="EMBL" id="SCV99339.1"/>
    </source>
</evidence>
<evidence type="ECO:0000313" key="9">
    <source>
        <dbReference type="Proteomes" id="UP000190831"/>
    </source>
</evidence>
<dbReference type="InterPro" id="IPR012583">
    <property type="entry name" value="RIX1_N"/>
</dbReference>
<dbReference type="Proteomes" id="UP000190831">
    <property type="component" value="Chromosome A"/>
</dbReference>
<gene>
    <name evidence="8" type="ORF">LAFE_0A00980G</name>
</gene>
<dbReference type="AlphaFoldDB" id="A0A1G4M6A7"/>
<dbReference type="SUPFAM" id="SSF48371">
    <property type="entry name" value="ARM repeat"/>
    <property type="match status" value="1"/>
</dbReference>
<feature type="compositionally biased region" description="Basic and acidic residues" evidence="6">
    <location>
        <begin position="646"/>
        <end position="661"/>
    </location>
</feature>
<keyword evidence="9" id="KW-1185">Reference proteome</keyword>
<feature type="compositionally biased region" description="Basic and acidic residues" evidence="6">
    <location>
        <begin position="703"/>
        <end position="721"/>
    </location>
</feature>
<feature type="compositionally biased region" description="Acidic residues" evidence="6">
    <location>
        <begin position="750"/>
        <end position="760"/>
    </location>
</feature>
<dbReference type="PANTHER" id="PTHR34105">
    <property type="entry name" value="PROLINE-, GLUTAMIC ACID- AND LEUCINE-RICH PROTEIN 1"/>
    <property type="match status" value="1"/>
</dbReference>
<evidence type="ECO:0000256" key="3">
    <source>
        <dbReference type="ARBA" id="ARBA00010511"/>
    </source>
</evidence>
<comment type="function">
    <text evidence="1">Component of the RIX1 complex required for processing of ITS2 sequences from 35S pre-rRNA and the nucleoplasmic transit of the pre-60S ribosomal subunits. Regulates pre-60S association of the critical remodeling factor MDN1.</text>
</comment>
<comment type="similarity">
    <text evidence="3">Belongs to the RIX1/PELP1 family.</text>
</comment>
<evidence type="ECO:0000256" key="5">
    <source>
        <dbReference type="ARBA" id="ARBA00023242"/>
    </source>
</evidence>
<name>A0A1G4M6A7_LACFM</name>
<dbReference type="InterPro" id="IPR016024">
    <property type="entry name" value="ARM-type_fold"/>
</dbReference>
<evidence type="ECO:0000256" key="1">
    <source>
        <dbReference type="ARBA" id="ARBA00003770"/>
    </source>
</evidence>
<feature type="domain" description="Pre-rRNA-processing protein RIX1 N-terminal" evidence="7">
    <location>
        <begin position="7"/>
        <end position="200"/>
    </location>
</feature>
<dbReference type="GO" id="GO:0005634">
    <property type="term" value="C:nucleus"/>
    <property type="evidence" value="ECO:0007669"/>
    <property type="project" value="UniProtKB-SubCell"/>
</dbReference>
<proteinExistence type="inferred from homology"/>
<comment type="subcellular location">
    <subcellularLocation>
        <location evidence="2">Nucleus</location>
    </subcellularLocation>
</comment>
<evidence type="ECO:0000259" key="7">
    <source>
        <dbReference type="Pfam" id="PF08167"/>
    </source>
</evidence>
<sequence>MSNEILPLSVVAKRLEHCSGYEFQCILRTLKSPKYVNQQLLKSDLSVLIAKLLKLLRSNDDYHVWKGCHVAAVLCSYNPVVLSSHADGLLHVIYSKVEQKAQYYSSTVGTPQGKVTLINLVRTIGILMDLVRGKPALTREALTPKLGAIIPTLVSLSQFEPQLCLPIIKKLLLRSTTTFRPHINKFRAVLLNLLLKDYHHFDKSTRRLISDCFAYLHLIKQNVQAKDDNQSHHKSFQDDNWRMGLLSILFQFKPVISLCNELLDFNADSDMSKLVESLPKPPSGTNSFEEIFPSLSVDMNSPMTLWDIVERLSTLVDLTISFISVPTPYAIRVPLGGIISVCETMLALTTTYLPLQRGLRRDAELTSTINDIFPQIQWQAIRMLNHLTGIYGKCVLAHLPSLIASVESFIPLKHGSMTVDLDRIQALRGAFVDVFELAATWISYMGHSFDETTFFTKLVEVSLCLTDDINPLNDMFVVLNRNSRKQAQTKKQKNASKSYTGSMSDLYSHPKSFVCRSSLRVFNAVNKFLITICSFVRLPSNQQIKVIKNAIIIAVKQKAELGYIPKSFINLLRTLVLYPGNERVTILPIAVTLLKDCGDDVFNAICNPRLPMGAVQIVEETQALGADLNSATIQYPEPSSPQTLESSEHAEVDVNKGSELEHSMKCDVQEDIQMTEEETKATGIVTVDKITTDTTKIFKKRVIESEESNEHPAAKQLKISEPEEVTNTVKEVILETDLPASTSYQKGGPEDGDEDDDSEFEIPAIELSEDEDD</sequence>
<feature type="region of interest" description="Disordered" evidence="6">
    <location>
        <begin position="636"/>
        <end position="661"/>
    </location>
</feature>
<accession>A0A1G4M6A7</accession>
<evidence type="ECO:0000256" key="2">
    <source>
        <dbReference type="ARBA" id="ARBA00004123"/>
    </source>
</evidence>
<dbReference type="OrthoDB" id="20900at2759"/>
<dbReference type="OMA" id="WCGINLI"/>
<evidence type="ECO:0000256" key="6">
    <source>
        <dbReference type="SAM" id="MobiDB-lite"/>
    </source>
</evidence>